<proteinExistence type="predicted"/>
<dbReference type="SMART" id="SM00320">
    <property type="entry name" value="WD40"/>
    <property type="match status" value="2"/>
</dbReference>
<dbReference type="RefSeq" id="WP_138620837.1">
    <property type="nucleotide sequence ID" value="NZ_SZVP01000002.1"/>
</dbReference>
<protein>
    <recommendedName>
        <fullName evidence="5">WD40 repeat domain-containing protein</fullName>
    </recommendedName>
</protein>
<dbReference type="Proteomes" id="UP000307702">
    <property type="component" value="Unassembled WGS sequence"/>
</dbReference>
<name>A0A8H2JNI9_9GAMM</name>
<evidence type="ECO:0000313" key="3">
    <source>
        <dbReference type="EMBL" id="TMM47033.1"/>
    </source>
</evidence>
<gene>
    <name evidence="3" type="ORF">FCS21_04545</name>
</gene>
<keyword evidence="4" id="KW-1185">Reference proteome</keyword>
<sequence length="790" mass="90376">MANSYQRYKTLTDKELETQNVKRLDLGIYEIEWGEEHSFDWVCQEQDERQTITRHNERIIGAMALVNQGYKNHFLTVDLEHVIQISNNKDGRLVKKLTGHSGKIVGLIELPKGNLLSVSLDGTIKHWDMKSYKCIATIEADVSCLDDVDFANATTLITKNKSDTKLWKLTGKLLVELTGFTKPIEYIKQFTSDTWIVKPEKENPSQWSGKGELLHQFKFSFSPRTDVLELDNFQLLIKDTKNILQLWSKEGQLLEKHVKDSSMTDYFDKLVTANKKTEDWLESHNSADDYPLTCNSFELGDYRLKSGKEEIEKQDLLFKKSSSNRTIWDFFYRPIERNIKTALKENIDLARQAEEALTLEKTNTEKRIKQHSSKRKFAKFSAFFFFLFATVIGAIGVVALHLTDNFDLLVNTIGPVVDKVFESKNTLKHITHLDLQRIFAVVTGVILFISLLWFIRNRRQKSKQLKNVGNLSIIEVVLTTYANLIETIKSHRSEILNSLPSYRDNQLFSGAKVNALIENKINNEIQQAAMQECNIAQSDITYQRSDGENSEPFILQDWSFIQENRHPRLNKQNEQAVRFDGNGQLVYAVRSIQYIFLTKEKVDVFSTYYDFIADKYIGRESNSFYYKDVSNVTRKDVHRHRLDQELTGSEITLSVTSGAKISLTLMNDESIREFSETLAEHGNGEVESGSSSAIDAVKDLLAAEAAVLTASYQDDVAHAEEVNNSHLVKVLDLTQEKLMRYIEDQKGIANNYDASDLIATAQSKDSLVDLAYKNIRSQIESHKRSEAALA</sequence>
<accession>A0A8H2JNI9</accession>
<evidence type="ECO:0000313" key="4">
    <source>
        <dbReference type="Proteomes" id="UP000307702"/>
    </source>
</evidence>
<evidence type="ECO:0000256" key="2">
    <source>
        <dbReference type="SAM" id="Phobius"/>
    </source>
</evidence>
<dbReference type="OrthoDB" id="218695at2"/>
<comment type="caution">
    <text evidence="3">The sequence shown here is derived from an EMBL/GenBank/DDBJ whole genome shotgun (WGS) entry which is preliminary data.</text>
</comment>
<dbReference type="InterPro" id="IPR001680">
    <property type="entry name" value="WD40_rpt"/>
</dbReference>
<dbReference type="InterPro" id="IPR015943">
    <property type="entry name" value="WD40/YVTN_repeat-like_dom_sf"/>
</dbReference>
<dbReference type="AlphaFoldDB" id="A0A8H2JNI9"/>
<feature type="transmembrane region" description="Helical" evidence="2">
    <location>
        <begin position="435"/>
        <end position="455"/>
    </location>
</feature>
<keyword evidence="1" id="KW-0853">WD repeat</keyword>
<reference evidence="3 4" key="1">
    <citation type="submission" date="2019-05" db="EMBL/GenBank/DDBJ databases">
        <title>Colwellia ponticola sp. nov., isolated from seawater.</title>
        <authorList>
            <person name="Yoon J.-H."/>
        </authorList>
    </citation>
    <scope>NUCLEOTIDE SEQUENCE [LARGE SCALE GENOMIC DNA]</scope>
    <source>
        <strain evidence="3 4">OISW-25</strain>
    </source>
</reference>
<evidence type="ECO:0000256" key="1">
    <source>
        <dbReference type="PROSITE-ProRule" id="PRU00221"/>
    </source>
</evidence>
<dbReference type="EMBL" id="SZVP01000002">
    <property type="protein sequence ID" value="TMM47033.1"/>
    <property type="molecule type" value="Genomic_DNA"/>
</dbReference>
<keyword evidence="2" id="KW-0812">Transmembrane</keyword>
<keyword evidence="2" id="KW-1133">Transmembrane helix</keyword>
<keyword evidence="2" id="KW-0472">Membrane</keyword>
<dbReference type="SUPFAM" id="SSF50978">
    <property type="entry name" value="WD40 repeat-like"/>
    <property type="match status" value="1"/>
</dbReference>
<dbReference type="InterPro" id="IPR036322">
    <property type="entry name" value="WD40_repeat_dom_sf"/>
</dbReference>
<dbReference type="PROSITE" id="PS50082">
    <property type="entry name" value="WD_REPEATS_2"/>
    <property type="match status" value="1"/>
</dbReference>
<feature type="repeat" description="WD" evidence="1">
    <location>
        <begin position="97"/>
        <end position="137"/>
    </location>
</feature>
<organism evidence="3 4">
    <name type="scientific">Colwellia ponticola</name>
    <dbReference type="NCBI Taxonomy" id="2304625"/>
    <lineage>
        <taxon>Bacteria</taxon>
        <taxon>Pseudomonadati</taxon>
        <taxon>Pseudomonadota</taxon>
        <taxon>Gammaproteobacteria</taxon>
        <taxon>Alteromonadales</taxon>
        <taxon>Colwelliaceae</taxon>
        <taxon>Colwellia</taxon>
    </lineage>
</organism>
<dbReference type="Gene3D" id="2.130.10.10">
    <property type="entry name" value="YVTN repeat-like/Quinoprotein amine dehydrogenase"/>
    <property type="match status" value="1"/>
</dbReference>
<evidence type="ECO:0008006" key="5">
    <source>
        <dbReference type="Google" id="ProtNLM"/>
    </source>
</evidence>
<feature type="transmembrane region" description="Helical" evidence="2">
    <location>
        <begin position="377"/>
        <end position="402"/>
    </location>
</feature>